<gene>
    <name evidence="1" type="ORF">BDN72DRAFT_957272</name>
</gene>
<proteinExistence type="predicted"/>
<name>A0ACD3B3N5_9AGAR</name>
<organism evidence="1 2">
    <name type="scientific">Pluteus cervinus</name>
    <dbReference type="NCBI Taxonomy" id="181527"/>
    <lineage>
        <taxon>Eukaryota</taxon>
        <taxon>Fungi</taxon>
        <taxon>Dikarya</taxon>
        <taxon>Basidiomycota</taxon>
        <taxon>Agaricomycotina</taxon>
        <taxon>Agaricomycetes</taxon>
        <taxon>Agaricomycetidae</taxon>
        <taxon>Agaricales</taxon>
        <taxon>Pluteineae</taxon>
        <taxon>Pluteaceae</taxon>
        <taxon>Pluteus</taxon>
    </lineage>
</organism>
<accession>A0ACD3B3N5</accession>
<evidence type="ECO:0000313" key="1">
    <source>
        <dbReference type="EMBL" id="TFK72594.1"/>
    </source>
</evidence>
<keyword evidence="2" id="KW-1185">Reference proteome</keyword>
<sequence length="608" mass="67008">MSTIPLKVLVDEWLRLDRNEVTRQEIQALYTSGDVKELERRLRTRIEFGTAGLRGKMEAGWSRMNDLIVIQASQGLCAYVLAHVSQAEDRGVVIGHDHRHNSERWALLAAAAFLNQGVKVHLLQGIVLTPLVPFSIKKLGAACGIMITASHNPKYDNGYKVYWENAVQIIGPHDKGITKFIEHNLEPLTWNTDTVIMSPRCTNSTQDLVNGYLDNIIGLVAPKGLTTQNLTFVNTSLHGVSDDFLSQAFSLAGYLPYIPVKEQQQPDPEFPTVSFPNPEEQGALDLAISTADIHQAHYVLAQDPDSDRFVAAQKEPDGHWHIFTGDQLGIIFAGQIIDNLKSKGEALTSVAMVASTVSSKMIAAMARLEGFRFEECLTGFKYIGNTAIKLENEGFSVPFGYEEAIGYMFGSNIRDKDGIAATIKFTELANLLEAGGSSVLSYLNDLYSRYGYFQVSFFGSLPISLIFILLQTSNGYFICNDQKIITKIFTRLQNFCPDLMPSYPSRIAGLEITQVVDLGVGYDSLNPPTFQPSLPTTSGYMIQFKAKNKSQDLHITLTIRTSGTEPKIKYYLEGDGPNSGLVSCLLPAVVAELGSKWLEAEENGLIAG</sequence>
<protein>
    <submittedName>
        <fullName evidence="1">Uncharacterized protein</fullName>
    </submittedName>
</protein>
<dbReference type="Proteomes" id="UP000308600">
    <property type="component" value="Unassembled WGS sequence"/>
</dbReference>
<evidence type="ECO:0000313" key="2">
    <source>
        <dbReference type="Proteomes" id="UP000308600"/>
    </source>
</evidence>
<reference evidence="1 2" key="1">
    <citation type="journal article" date="2019" name="Nat. Ecol. Evol.">
        <title>Megaphylogeny resolves global patterns of mushroom evolution.</title>
        <authorList>
            <person name="Varga T."/>
            <person name="Krizsan K."/>
            <person name="Foldi C."/>
            <person name="Dima B."/>
            <person name="Sanchez-Garcia M."/>
            <person name="Sanchez-Ramirez S."/>
            <person name="Szollosi G.J."/>
            <person name="Szarkandi J.G."/>
            <person name="Papp V."/>
            <person name="Albert L."/>
            <person name="Andreopoulos W."/>
            <person name="Angelini C."/>
            <person name="Antonin V."/>
            <person name="Barry K.W."/>
            <person name="Bougher N.L."/>
            <person name="Buchanan P."/>
            <person name="Buyck B."/>
            <person name="Bense V."/>
            <person name="Catcheside P."/>
            <person name="Chovatia M."/>
            <person name="Cooper J."/>
            <person name="Damon W."/>
            <person name="Desjardin D."/>
            <person name="Finy P."/>
            <person name="Geml J."/>
            <person name="Haridas S."/>
            <person name="Hughes K."/>
            <person name="Justo A."/>
            <person name="Karasinski D."/>
            <person name="Kautmanova I."/>
            <person name="Kiss B."/>
            <person name="Kocsube S."/>
            <person name="Kotiranta H."/>
            <person name="LaButti K.M."/>
            <person name="Lechner B.E."/>
            <person name="Liimatainen K."/>
            <person name="Lipzen A."/>
            <person name="Lukacs Z."/>
            <person name="Mihaltcheva S."/>
            <person name="Morgado L.N."/>
            <person name="Niskanen T."/>
            <person name="Noordeloos M.E."/>
            <person name="Ohm R.A."/>
            <person name="Ortiz-Santana B."/>
            <person name="Ovrebo C."/>
            <person name="Racz N."/>
            <person name="Riley R."/>
            <person name="Savchenko A."/>
            <person name="Shiryaev A."/>
            <person name="Soop K."/>
            <person name="Spirin V."/>
            <person name="Szebenyi C."/>
            <person name="Tomsovsky M."/>
            <person name="Tulloss R.E."/>
            <person name="Uehling J."/>
            <person name="Grigoriev I.V."/>
            <person name="Vagvolgyi C."/>
            <person name="Papp T."/>
            <person name="Martin F.M."/>
            <person name="Miettinen O."/>
            <person name="Hibbett D.S."/>
            <person name="Nagy L.G."/>
        </authorList>
    </citation>
    <scope>NUCLEOTIDE SEQUENCE [LARGE SCALE GENOMIC DNA]</scope>
    <source>
        <strain evidence="1 2">NL-1719</strain>
    </source>
</reference>
<dbReference type="EMBL" id="ML208284">
    <property type="protein sequence ID" value="TFK72594.1"/>
    <property type="molecule type" value="Genomic_DNA"/>
</dbReference>